<name>A0A8X6FB30_TRICU</name>
<dbReference type="EMBL" id="BMAO01001772">
    <property type="protein sequence ID" value="GFQ75760.1"/>
    <property type="molecule type" value="Genomic_DNA"/>
</dbReference>
<dbReference type="Proteomes" id="UP000887116">
    <property type="component" value="Unassembled WGS sequence"/>
</dbReference>
<dbReference type="AlphaFoldDB" id="A0A8X6FB30"/>
<keyword evidence="2" id="KW-1185">Reference proteome</keyword>
<proteinExistence type="predicted"/>
<organism evidence="1 2">
    <name type="scientific">Trichonephila clavata</name>
    <name type="common">Joro spider</name>
    <name type="synonym">Nephila clavata</name>
    <dbReference type="NCBI Taxonomy" id="2740835"/>
    <lineage>
        <taxon>Eukaryota</taxon>
        <taxon>Metazoa</taxon>
        <taxon>Ecdysozoa</taxon>
        <taxon>Arthropoda</taxon>
        <taxon>Chelicerata</taxon>
        <taxon>Arachnida</taxon>
        <taxon>Araneae</taxon>
        <taxon>Araneomorphae</taxon>
        <taxon>Entelegynae</taxon>
        <taxon>Araneoidea</taxon>
        <taxon>Nephilidae</taxon>
        <taxon>Trichonephila</taxon>
    </lineage>
</organism>
<accession>A0A8X6FB30</accession>
<comment type="caution">
    <text evidence="1">The sequence shown here is derived from an EMBL/GenBank/DDBJ whole genome shotgun (WGS) entry which is preliminary data.</text>
</comment>
<reference evidence="1" key="1">
    <citation type="submission" date="2020-07" db="EMBL/GenBank/DDBJ databases">
        <title>Multicomponent nature underlies the extraordinary mechanical properties of spider dragline silk.</title>
        <authorList>
            <person name="Kono N."/>
            <person name="Nakamura H."/>
            <person name="Mori M."/>
            <person name="Yoshida Y."/>
            <person name="Ohtoshi R."/>
            <person name="Malay A.D."/>
            <person name="Moran D.A.P."/>
            <person name="Tomita M."/>
            <person name="Numata K."/>
            <person name="Arakawa K."/>
        </authorList>
    </citation>
    <scope>NUCLEOTIDE SEQUENCE</scope>
</reference>
<sequence>MTRFTSWLIQYYLHNATVKALRRLLAAGSVLKPAVLNLDHAKSKINDQYNFKFPNRKAKGPTTKSPVATANSFSSLFLLRKIIRSTRC</sequence>
<gene>
    <name evidence="1" type="ORF">TNCT_539531</name>
</gene>
<protein>
    <submittedName>
        <fullName evidence="1">Uncharacterized protein</fullName>
    </submittedName>
</protein>
<evidence type="ECO:0000313" key="2">
    <source>
        <dbReference type="Proteomes" id="UP000887116"/>
    </source>
</evidence>
<evidence type="ECO:0000313" key="1">
    <source>
        <dbReference type="EMBL" id="GFQ75760.1"/>
    </source>
</evidence>